<evidence type="ECO:0000313" key="7">
    <source>
        <dbReference type="EMBL" id="ACZ18643.1"/>
    </source>
</evidence>
<evidence type="ECO:0000313" key="8">
    <source>
        <dbReference type="Proteomes" id="UP000002030"/>
    </source>
</evidence>
<feature type="transmembrane region" description="Helical" evidence="6">
    <location>
        <begin position="151"/>
        <end position="170"/>
    </location>
</feature>
<dbReference type="InterPro" id="IPR024671">
    <property type="entry name" value="Atg22-like"/>
</dbReference>
<dbReference type="PATRIC" id="fig|525903.6.peg.411"/>
<dbReference type="SUPFAM" id="SSF103473">
    <property type="entry name" value="MFS general substrate transporter"/>
    <property type="match status" value="1"/>
</dbReference>
<feature type="transmembrane region" description="Helical" evidence="6">
    <location>
        <begin position="176"/>
        <end position="199"/>
    </location>
</feature>
<feature type="transmembrane region" description="Helical" evidence="6">
    <location>
        <begin position="229"/>
        <end position="251"/>
    </location>
</feature>
<feature type="transmembrane region" description="Helical" evidence="6">
    <location>
        <begin position="263"/>
        <end position="283"/>
    </location>
</feature>
<organism evidence="7 8">
    <name type="scientific">Thermanaerovibrio acidaminovorans (strain ATCC 49978 / DSM 6589 / Su883)</name>
    <name type="common">Selenomonas acidaminovorans</name>
    <dbReference type="NCBI Taxonomy" id="525903"/>
    <lineage>
        <taxon>Bacteria</taxon>
        <taxon>Thermotogati</taxon>
        <taxon>Synergistota</taxon>
        <taxon>Synergistia</taxon>
        <taxon>Synergistales</taxon>
        <taxon>Synergistaceae</taxon>
        <taxon>Thermanaerovibrio</taxon>
    </lineage>
</organism>
<dbReference type="eggNOG" id="COG2270">
    <property type="taxonomic scope" value="Bacteria"/>
</dbReference>
<keyword evidence="8" id="KW-1185">Reference proteome</keyword>
<dbReference type="PANTHER" id="PTHR23519">
    <property type="entry name" value="AUTOPHAGY-RELATED PROTEIN 22"/>
    <property type="match status" value="1"/>
</dbReference>
<feature type="transmembrane region" description="Helical" evidence="6">
    <location>
        <begin position="86"/>
        <end position="104"/>
    </location>
</feature>
<sequence>MRTLRFCSDRRWLSWVLQDVGNSAFATTVMAVMYPLFYREVLGRGGPNELVLAMWGYGTAVGMLLTALMAPPLGAWADLRGLRKRLFIAFSLVGVASSIAMGFLGEGQWMLGLGVFVMGSLGFSFNNVFYDSFLPHLAREEDRAYLSSAGYAMGYLGGGVLLLVNAIMAARMGEAGFRLSFVSVGLWWAVLLVPFALWVGEPPVEPHGGLGPWERPLRTLRELPRTPNVMWFLFAFWLYNDGIGTIMRMGVLYGSTLGIDQRTLLFSLVATQFVGIPLTMIWAKVAEAFGDKATLMVTLGVYLAICLMVPFVRTPGHFWAMALSIGSVQGGAQALSRSLFSRIVPKERSAELFGFYDLSSKFAGVLGPMAFGVISQLTGSFAVGGPLLAGFFLLGMAFLSRVRA</sequence>
<proteinExistence type="predicted"/>
<evidence type="ECO:0000256" key="1">
    <source>
        <dbReference type="ARBA" id="ARBA00004127"/>
    </source>
</evidence>
<name>D1B8P0_THEAS</name>
<dbReference type="EnsemblBacteria" id="ACZ18643">
    <property type="protein sequence ID" value="ACZ18643"/>
    <property type="gene ID" value="Taci_0406"/>
</dbReference>
<evidence type="ECO:0000256" key="3">
    <source>
        <dbReference type="ARBA" id="ARBA00022692"/>
    </source>
</evidence>
<dbReference type="Proteomes" id="UP000002030">
    <property type="component" value="Chromosome"/>
</dbReference>
<dbReference type="RefSeq" id="WP_012869159.1">
    <property type="nucleotide sequence ID" value="NC_013522.1"/>
</dbReference>
<protein>
    <submittedName>
        <fullName evidence="7">Major facilitator superfamily MFS_1</fullName>
    </submittedName>
</protein>
<evidence type="ECO:0000256" key="2">
    <source>
        <dbReference type="ARBA" id="ARBA00022448"/>
    </source>
</evidence>
<feature type="transmembrane region" description="Helical" evidence="6">
    <location>
        <begin position="352"/>
        <end position="374"/>
    </location>
</feature>
<evidence type="ECO:0000256" key="4">
    <source>
        <dbReference type="ARBA" id="ARBA00022989"/>
    </source>
</evidence>
<feature type="transmembrane region" description="Helical" evidence="6">
    <location>
        <begin position="295"/>
        <end position="312"/>
    </location>
</feature>
<dbReference type="PANTHER" id="PTHR23519:SF1">
    <property type="entry name" value="AUTOPHAGY-RELATED PROTEIN 22"/>
    <property type="match status" value="1"/>
</dbReference>
<dbReference type="KEGG" id="tai:Taci_0406"/>
<keyword evidence="2" id="KW-0813">Transport</keyword>
<dbReference type="OrthoDB" id="9768783at2"/>
<comment type="subcellular location">
    <subcellularLocation>
        <location evidence="1">Endomembrane system</location>
        <topology evidence="1">Multi-pass membrane protein</topology>
    </subcellularLocation>
</comment>
<dbReference type="InterPro" id="IPR050495">
    <property type="entry name" value="ATG22/LtaA_families"/>
</dbReference>
<accession>D1B8P0</accession>
<dbReference type="AlphaFoldDB" id="D1B8P0"/>
<feature type="transmembrane region" description="Helical" evidence="6">
    <location>
        <begin position="54"/>
        <end position="74"/>
    </location>
</feature>
<dbReference type="Pfam" id="PF11700">
    <property type="entry name" value="ATG22"/>
    <property type="match status" value="1"/>
</dbReference>
<feature type="transmembrane region" description="Helical" evidence="6">
    <location>
        <begin position="380"/>
        <end position="399"/>
    </location>
</feature>
<feature type="transmembrane region" description="Helical" evidence="6">
    <location>
        <begin position="110"/>
        <end position="130"/>
    </location>
</feature>
<feature type="transmembrane region" description="Helical" evidence="6">
    <location>
        <begin position="12"/>
        <end position="34"/>
    </location>
</feature>
<dbReference type="Gene3D" id="1.20.1250.20">
    <property type="entry name" value="MFS general substrate transporter like domains"/>
    <property type="match status" value="1"/>
</dbReference>
<dbReference type="InterPro" id="IPR036259">
    <property type="entry name" value="MFS_trans_sf"/>
</dbReference>
<evidence type="ECO:0000256" key="6">
    <source>
        <dbReference type="SAM" id="Phobius"/>
    </source>
</evidence>
<gene>
    <name evidence="7" type="ordered locus">Taci_0406</name>
</gene>
<dbReference type="HOGENOM" id="CLU_017518_3_0_0"/>
<keyword evidence="5 6" id="KW-0472">Membrane</keyword>
<evidence type="ECO:0000256" key="5">
    <source>
        <dbReference type="ARBA" id="ARBA00023136"/>
    </source>
</evidence>
<dbReference type="GO" id="GO:0012505">
    <property type="term" value="C:endomembrane system"/>
    <property type="evidence" value="ECO:0007669"/>
    <property type="project" value="UniProtKB-SubCell"/>
</dbReference>
<keyword evidence="4 6" id="KW-1133">Transmembrane helix</keyword>
<reference evidence="7 8" key="1">
    <citation type="journal article" date="2009" name="Stand. Genomic Sci.">
        <title>Complete genome sequence of Thermanaerovibrio acidaminovorans type strain (Su883).</title>
        <authorList>
            <person name="Chovatia M."/>
            <person name="Sikorski J."/>
            <person name="Schroder M."/>
            <person name="Lapidus A."/>
            <person name="Nolan M."/>
            <person name="Tice H."/>
            <person name="Glavina Del Rio T."/>
            <person name="Copeland A."/>
            <person name="Cheng J.F."/>
            <person name="Lucas S."/>
            <person name="Chen F."/>
            <person name="Bruce D."/>
            <person name="Goodwin L."/>
            <person name="Pitluck S."/>
            <person name="Ivanova N."/>
            <person name="Mavromatis K."/>
            <person name="Ovchinnikova G."/>
            <person name="Pati A."/>
            <person name="Chen A."/>
            <person name="Palaniappan K."/>
            <person name="Land M."/>
            <person name="Hauser L."/>
            <person name="Chang Y.J."/>
            <person name="Jeffries C.D."/>
            <person name="Chain P."/>
            <person name="Saunders E."/>
            <person name="Detter J.C."/>
            <person name="Brettin T."/>
            <person name="Rohde M."/>
            <person name="Goker M."/>
            <person name="Spring S."/>
            <person name="Bristow J."/>
            <person name="Markowitz V."/>
            <person name="Hugenholtz P."/>
            <person name="Kyrpides N.C."/>
            <person name="Klenk H.P."/>
            <person name="Eisen J.A."/>
        </authorList>
    </citation>
    <scope>NUCLEOTIDE SEQUENCE [LARGE SCALE GENOMIC DNA]</scope>
    <source>
        <strain evidence="8">ATCC 49978 / DSM 6589 / Su883</strain>
    </source>
</reference>
<keyword evidence="3 6" id="KW-0812">Transmembrane</keyword>
<dbReference type="EMBL" id="CP001818">
    <property type="protein sequence ID" value="ACZ18643.1"/>
    <property type="molecule type" value="Genomic_DNA"/>
</dbReference>